<keyword evidence="1" id="KW-0645">Protease</keyword>
<evidence type="ECO:0000256" key="9">
    <source>
        <dbReference type="SAM" id="MobiDB-lite"/>
    </source>
</evidence>
<keyword evidence="10" id="KW-0472">Membrane</keyword>
<feature type="signal peptide" evidence="11">
    <location>
        <begin position="1"/>
        <end position="17"/>
    </location>
</feature>
<dbReference type="Gene3D" id="3.40.390.10">
    <property type="entry name" value="Collagenase (Catalytic Domain)"/>
    <property type="match status" value="1"/>
</dbReference>
<protein>
    <recommendedName>
        <fullName evidence="12">Peptidase M12B domain-containing protein</fullName>
    </recommendedName>
</protein>
<evidence type="ECO:0000256" key="11">
    <source>
        <dbReference type="SAM" id="SignalP"/>
    </source>
</evidence>
<dbReference type="Proteomes" id="UP000683360">
    <property type="component" value="Unassembled WGS sequence"/>
</dbReference>
<dbReference type="InterPro" id="IPR001590">
    <property type="entry name" value="Peptidase_M12B"/>
</dbReference>
<evidence type="ECO:0000256" key="8">
    <source>
        <dbReference type="PROSITE-ProRule" id="PRU00276"/>
    </source>
</evidence>
<evidence type="ECO:0000256" key="5">
    <source>
        <dbReference type="ARBA" id="ARBA00023049"/>
    </source>
</evidence>
<dbReference type="Gene3D" id="3.40.1620.60">
    <property type="match status" value="1"/>
</dbReference>
<dbReference type="InterPro" id="IPR024079">
    <property type="entry name" value="MetalloPept_cat_dom_sf"/>
</dbReference>
<feature type="transmembrane region" description="Helical" evidence="10">
    <location>
        <begin position="761"/>
        <end position="786"/>
    </location>
</feature>
<organism evidence="13 14">
    <name type="scientific">Mytilus edulis</name>
    <name type="common">Blue mussel</name>
    <dbReference type="NCBI Taxonomy" id="6550"/>
    <lineage>
        <taxon>Eukaryota</taxon>
        <taxon>Metazoa</taxon>
        <taxon>Spiralia</taxon>
        <taxon>Lophotrochozoa</taxon>
        <taxon>Mollusca</taxon>
        <taxon>Bivalvia</taxon>
        <taxon>Autobranchia</taxon>
        <taxon>Pteriomorphia</taxon>
        <taxon>Mytilida</taxon>
        <taxon>Mytiloidea</taxon>
        <taxon>Mytilidae</taxon>
        <taxon>Mytilinae</taxon>
        <taxon>Mytilus</taxon>
    </lineage>
</organism>
<dbReference type="Pfam" id="PF13688">
    <property type="entry name" value="Reprolysin_5"/>
    <property type="match status" value="1"/>
</dbReference>
<keyword evidence="2 8" id="KW-0479">Metal-binding</keyword>
<feature type="binding site" evidence="8">
    <location>
        <position position="361"/>
    </location>
    <ligand>
        <name>Zn(2+)</name>
        <dbReference type="ChEBI" id="CHEBI:29105"/>
        <note>catalytic</note>
    </ligand>
</feature>
<keyword evidence="5" id="KW-0482">Metalloprotease</keyword>
<gene>
    <name evidence="13" type="ORF">MEDL_53810</name>
</gene>
<name>A0A8S3U6N3_MYTED</name>
<feature type="region of interest" description="Disordered" evidence="9">
    <location>
        <begin position="591"/>
        <end position="628"/>
    </location>
</feature>
<keyword evidence="10" id="KW-1133">Transmembrane helix</keyword>
<dbReference type="OrthoDB" id="6097485at2759"/>
<keyword evidence="7" id="KW-0325">Glycoprotein</keyword>
<keyword evidence="11" id="KW-0732">Signal</keyword>
<feature type="chain" id="PRO_5035817935" description="Peptidase M12B domain-containing protein" evidence="11">
    <location>
        <begin position="18"/>
        <end position="884"/>
    </location>
</feature>
<evidence type="ECO:0000313" key="14">
    <source>
        <dbReference type="Proteomes" id="UP000683360"/>
    </source>
</evidence>
<feature type="active site" evidence="8">
    <location>
        <position position="362"/>
    </location>
</feature>
<reference evidence="13" key="1">
    <citation type="submission" date="2021-03" db="EMBL/GenBank/DDBJ databases">
        <authorList>
            <person name="Bekaert M."/>
        </authorList>
    </citation>
    <scope>NUCLEOTIDE SEQUENCE</scope>
</reference>
<dbReference type="Pfam" id="PF17771">
    <property type="entry name" value="ADAMTS_CR_2"/>
    <property type="match status" value="1"/>
</dbReference>
<evidence type="ECO:0000256" key="2">
    <source>
        <dbReference type="ARBA" id="ARBA00022723"/>
    </source>
</evidence>
<evidence type="ECO:0000256" key="6">
    <source>
        <dbReference type="ARBA" id="ARBA00023157"/>
    </source>
</evidence>
<evidence type="ECO:0000313" key="13">
    <source>
        <dbReference type="EMBL" id="CAG2241536.1"/>
    </source>
</evidence>
<keyword evidence="10" id="KW-0812">Transmembrane</keyword>
<evidence type="ECO:0000256" key="1">
    <source>
        <dbReference type="ARBA" id="ARBA00022670"/>
    </source>
</evidence>
<keyword evidence="6" id="KW-1015">Disulfide bond</keyword>
<feature type="binding site" evidence="8">
    <location>
        <position position="371"/>
    </location>
    <ligand>
        <name>Zn(2+)</name>
        <dbReference type="ChEBI" id="CHEBI:29105"/>
        <note>catalytic</note>
    </ligand>
</feature>
<dbReference type="InterPro" id="IPR041645">
    <property type="entry name" value="ADAMTS_CR_2"/>
</dbReference>
<evidence type="ECO:0000256" key="3">
    <source>
        <dbReference type="ARBA" id="ARBA00022801"/>
    </source>
</evidence>
<sequence length="884" mass="98386">MQIFIIISVLLITKSQCFLKLPFNDEIQYHDEIDIKISNGERSRRSTDRLNLIGTYDLDFEVERSNVKLHLVRNDKIHTNVPIHTMKHGSTKKIHGHENEDSIFYQDVKNGASFVIQRDIQGKQNMFGTFSFGGEEYIIQTSSQRNYSSFHGRLENVHLIKERKRNVQFDDVYKIGDSFKNQTNYHRRKRATGIQQIELLIFCDYAIYSYWFAKSDKSTIQEKETDALTTIRQYYAFVLNGMDAMYKNIQTSAYTISILFAGIIISQTPGDAPWTENIKDASFTPNRVDSTVGLGNFQTWVKLQTGLPDHDHAMLFTRYDLTASGLTGNAGLAFTSAVCTENSQSIVEERFDFVVITTAAHELGHCLSAKHDGTGNLCSSSDAYIMAPSSMPQQGATAAHPWIFSSCSTQYFTSYIDQLDSVNNNCMKTLSPSFDPTAQSPYDQFLAGQVYNADSQCVQLHGDGSYLCREQYNADFSTICNILWCYKPDIAQCQSAVAGTGTQCGNQKWCVSGVCTQDVKAPKGNENCLYGDRKGIIFSNLGWTCADAYANNPGLCTSQPVVSQFCCGSCFPETTTLPISTQHYVTSTEHFTTEGSDTTTPLKTTPTEPETTSETITTMEKSTESKTTTPAIHTTMADTTTPQVMTTNPSTTSSVATTPKSSSTEQVETTSATTTTKGVTTTTELTTRLEETSKSTTEHVKTTTTVLTSTAQKVGTTKTITESTPTQKVTLVSTVTTQQSETSSVNVTDVIDNIYGIIDPVVIGVGIAVFALTILGIVIVCLTVYYRRRGKPSKYHSRSKKEFKKSSEPDYFAYDNLSTPVMVNGTTSGRWPRRVLYGEHYSPHDIYDNQSTISKGVIRPVWNAQYHYQDPNSKMDAYNYVDLY</sequence>
<dbReference type="AlphaFoldDB" id="A0A8S3U6N3"/>
<keyword evidence="4 8" id="KW-0862">Zinc</keyword>
<evidence type="ECO:0000256" key="10">
    <source>
        <dbReference type="SAM" id="Phobius"/>
    </source>
</evidence>
<keyword evidence="14" id="KW-1185">Reference proteome</keyword>
<evidence type="ECO:0000256" key="7">
    <source>
        <dbReference type="ARBA" id="ARBA00023180"/>
    </source>
</evidence>
<dbReference type="GO" id="GO:0046872">
    <property type="term" value="F:metal ion binding"/>
    <property type="evidence" value="ECO:0007669"/>
    <property type="project" value="UniProtKB-KW"/>
</dbReference>
<keyword evidence="3" id="KW-0378">Hydrolase</keyword>
<evidence type="ECO:0000256" key="4">
    <source>
        <dbReference type="ARBA" id="ARBA00022833"/>
    </source>
</evidence>
<accession>A0A8S3U6N3</accession>
<dbReference type="GO" id="GO:0006508">
    <property type="term" value="P:proteolysis"/>
    <property type="evidence" value="ECO:0007669"/>
    <property type="project" value="UniProtKB-KW"/>
</dbReference>
<dbReference type="PROSITE" id="PS50215">
    <property type="entry name" value="ADAM_MEPRO"/>
    <property type="match status" value="1"/>
</dbReference>
<comment type="caution">
    <text evidence="13">The sequence shown here is derived from an EMBL/GenBank/DDBJ whole genome shotgun (WGS) entry which is preliminary data.</text>
</comment>
<feature type="compositionally biased region" description="Polar residues" evidence="9">
    <location>
        <begin position="641"/>
        <end position="660"/>
    </location>
</feature>
<feature type="region of interest" description="Disordered" evidence="9">
    <location>
        <begin position="641"/>
        <end position="683"/>
    </location>
</feature>
<comment type="caution">
    <text evidence="8">Lacks conserved residue(s) required for the propagation of feature annotation.</text>
</comment>
<proteinExistence type="predicted"/>
<dbReference type="SUPFAM" id="SSF55486">
    <property type="entry name" value="Metalloproteases ('zincins'), catalytic domain"/>
    <property type="match status" value="1"/>
</dbReference>
<dbReference type="EMBL" id="CAJPWZ010002590">
    <property type="protein sequence ID" value="CAG2241536.1"/>
    <property type="molecule type" value="Genomic_DNA"/>
</dbReference>
<evidence type="ECO:0000259" key="12">
    <source>
        <dbReference type="PROSITE" id="PS50215"/>
    </source>
</evidence>
<feature type="domain" description="Peptidase M12B" evidence="12">
    <location>
        <begin position="195"/>
        <end position="418"/>
    </location>
</feature>
<dbReference type="GO" id="GO:0004222">
    <property type="term" value="F:metalloendopeptidase activity"/>
    <property type="evidence" value="ECO:0007669"/>
    <property type="project" value="InterPro"/>
</dbReference>
<feature type="binding site" evidence="8">
    <location>
        <position position="365"/>
    </location>
    <ligand>
        <name>Zn(2+)</name>
        <dbReference type="ChEBI" id="CHEBI:29105"/>
        <note>catalytic</note>
    </ligand>
</feature>
<feature type="compositionally biased region" description="Low complexity" evidence="9">
    <location>
        <begin position="598"/>
        <end position="628"/>
    </location>
</feature>
<feature type="compositionally biased region" description="Low complexity" evidence="9">
    <location>
        <begin position="661"/>
        <end position="683"/>
    </location>
</feature>